<dbReference type="AlphaFoldDB" id="A0A0F9SPD2"/>
<protein>
    <submittedName>
        <fullName evidence="1">Uncharacterized protein</fullName>
    </submittedName>
</protein>
<name>A0A0F9SPD2_9ZZZZ</name>
<gene>
    <name evidence="1" type="ORF">LCGC14_0426810</name>
</gene>
<accession>A0A0F9SPD2</accession>
<evidence type="ECO:0000313" key="1">
    <source>
        <dbReference type="EMBL" id="KKN70890.1"/>
    </source>
</evidence>
<reference evidence="1" key="1">
    <citation type="journal article" date="2015" name="Nature">
        <title>Complex archaea that bridge the gap between prokaryotes and eukaryotes.</title>
        <authorList>
            <person name="Spang A."/>
            <person name="Saw J.H."/>
            <person name="Jorgensen S.L."/>
            <person name="Zaremba-Niedzwiedzka K."/>
            <person name="Martijn J."/>
            <person name="Lind A.E."/>
            <person name="van Eijk R."/>
            <person name="Schleper C."/>
            <person name="Guy L."/>
            <person name="Ettema T.J."/>
        </authorList>
    </citation>
    <scope>NUCLEOTIDE SEQUENCE</scope>
</reference>
<proteinExistence type="predicted"/>
<dbReference type="EMBL" id="LAZR01000395">
    <property type="protein sequence ID" value="KKN70890.1"/>
    <property type="molecule type" value="Genomic_DNA"/>
</dbReference>
<organism evidence="1">
    <name type="scientific">marine sediment metagenome</name>
    <dbReference type="NCBI Taxonomy" id="412755"/>
    <lineage>
        <taxon>unclassified sequences</taxon>
        <taxon>metagenomes</taxon>
        <taxon>ecological metagenomes</taxon>
    </lineage>
</organism>
<sequence length="182" mass="18783">MSLVTDNWATNLNPTPKPFKMWKTLSATAVSGSAVTDTENFFNRNCPFAVNVLGFEVHSVSVSGAGFNGSGSALTVTLQRDAVVDSSPGAPGAADWNTLVSANASGVAASTDKLLFSAPANSGAVINASLDKTYISVPQGGSLRTILSAQARDSIGVAGSTPVELLAIVTCVPTELKDRRYF</sequence>
<comment type="caution">
    <text evidence="1">The sequence shown here is derived from an EMBL/GenBank/DDBJ whole genome shotgun (WGS) entry which is preliminary data.</text>
</comment>